<keyword evidence="1" id="KW-0472">Membrane</keyword>
<proteinExistence type="predicted"/>
<keyword evidence="1" id="KW-1133">Transmembrane helix</keyword>
<evidence type="ECO:0000313" key="2">
    <source>
        <dbReference type="EMBL" id="RSM90876.1"/>
    </source>
</evidence>
<reference evidence="2 3" key="1">
    <citation type="submission" date="2018-05" db="EMBL/GenBank/DDBJ databases">
        <title>Evolution of GPA BGCs.</title>
        <authorList>
            <person name="Waglechner N."/>
            <person name="Wright G.D."/>
        </authorList>
    </citation>
    <scope>NUCLEOTIDE SEQUENCE [LARGE SCALE GENOMIC DNA]</scope>
    <source>
        <strain evidence="2 3">A82846</strain>
    </source>
</reference>
<gene>
    <name evidence="2" type="ORF">DMH04_04950</name>
</gene>
<evidence type="ECO:0000313" key="3">
    <source>
        <dbReference type="Proteomes" id="UP000287547"/>
    </source>
</evidence>
<feature type="transmembrane region" description="Helical" evidence="1">
    <location>
        <begin position="28"/>
        <end position="52"/>
    </location>
</feature>
<keyword evidence="1" id="KW-0812">Transmembrane</keyword>
<dbReference type="OrthoDB" id="3696978at2"/>
<feature type="transmembrane region" description="Helical" evidence="1">
    <location>
        <begin position="59"/>
        <end position="77"/>
    </location>
</feature>
<accession>A0A428ZS35</accession>
<name>A0A428ZS35_KIBAR</name>
<dbReference type="EMBL" id="QHKI01000002">
    <property type="protein sequence ID" value="RSM90876.1"/>
    <property type="molecule type" value="Genomic_DNA"/>
</dbReference>
<comment type="caution">
    <text evidence="2">The sequence shown here is derived from an EMBL/GenBank/DDBJ whole genome shotgun (WGS) entry which is preliminary data.</text>
</comment>
<sequence length="79" mass="8272">MVLGAGVVLWLAIRVLSGLLTPKPSGTAALVFMPLWFFFCVGNLVVGVVVAGYSVGEEIPILLLNFAVPAAVSVLALRF</sequence>
<evidence type="ECO:0000256" key="1">
    <source>
        <dbReference type="SAM" id="Phobius"/>
    </source>
</evidence>
<organism evidence="2 3">
    <name type="scientific">Kibdelosporangium aridum</name>
    <dbReference type="NCBI Taxonomy" id="2030"/>
    <lineage>
        <taxon>Bacteria</taxon>
        <taxon>Bacillati</taxon>
        <taxon>Actinomycetota</taxon>
        <taxon>Actinomycetes</taxon>
        <taxon>Pseudonocardiales</taxon>
        <taxon>Pseudonocardiaceae</taxon>
        <taxon>Kibdelosporangium</taxon>
    </lineage>
</organism>
<dbReference type="AlphaFoldDB" id="A0A428ZS35"/>
<protein>
    <submittedName>
        <fullName evidence="2">Uncharacterized protein</fullName>
    </submittedName>
</protein>
<dbReference type="Proteomes" id="UP000287547">
    <property type="component" value="Unassembled WGS sequence"/>
</dbReference>